<reference evidence="5" key="1">
    <citation type="journal article" date="2014" name="Int. J. Syst. Evol. Microbiol.">
        <title>Complete genome sequence of Corynebacterium casei LMG S-19264T (=DSM 44701T), isolated from a smear-ripened cheese.</title>
        <authorList>
            <consortium name="US DOE Joint Genome Institute (JGI-PGF)"/>
            <person name="Walter F."/>
            <person name="Albersmeier A."/>
            <person name="Kalinowski J."/>
            <person name="Ruckert C."/>
        </authorList>
    </citation>
    <scope>NUCLEOTIDE SEQUENCE</scope>
    <source>
        <strain evidence="5">CGMCC 1.15371</strain>
    </source>
</reference>
<dbReference type="AlphaFoldDB" id="A0A8J2YLY2"/>
<dbReference type="SMART" id="SM00866">
    <property type="entry name" value="UTRA"/>
    <property type="match status" value="1"/>
</dbReference>
<dbReference type="EMBL" id="BMIR01000021">
    <property type="protein sequence ID" value="GGE52338.1"/>
    <property type="molecule type" value="Genomic_DNA"/>
</dbReference>
<sequence>MIDKQSPIPIYYQIEEYLKKMIETGKFAVNQVIPSERELSGTFQVSRMTIRQAVSDLVNEGYLYRRKGKGTFVAEQKIEQPLQGLTSFTEDMIKRGMTPSTRVLHFDKKKASVSIAKQLGISEQELVYEIKRIRLADDIPMALEMSYIPVKLVPNLTETIVQDSFYKYIEDTLQLKIEDAVQALEASIVLPEDAKRLDMKPGAAVLLIHRHTYLTSGKALEWVKSVYRADRYKFLINMKRS</sequence>
<evidence type="ECO:0000256" key="2">
    <source>
        <dbReference type="ARBA" id="ARBA00023125"/>
    </source>
</evidence>
<organism evidence="5 6">
    <name type="scientific">Pullulanibacillus camelliae</name>
    <dbReference type="NCBI Taxonomy" id="1707096"/>
    <lineage>
        <taxon>Bacteria</taxon>
        <taxon>Bacillati</taxon>
        <taxon>Bacillota</taxon>
        <taxon>Bacilli</taxon>
        <taxon>Bacillales</taxon>
        <taxon>Sporolactobacillaceae</taxon>
        <taxon>Pullulanibacillus</taxon>
    </lineage>
</organism>
<dbReference type="PRINTS" id="PR00035">
    <property type="entry name" value="HTHGNTR"/>
</dbReference>
<dbReference type="Pfam" id="PF07702">
    <property type="entry name" value="UTRA"/>
    <property type="match status" value="1"/>
</dbReference>
<dbReference type="PANTHER" id="PTHR44846">
    <property type="entry name" value="MANNOSYL-D-GLYCERATE TRANSPORT/METABOLISM SYSTEM REPRESSOR MNGR-RELATED"/>
    <property type="match status" value="1"/>
</dbReference>
<dbReference type="InterPro" id="IPR050679">
    <property type="entry name" value="Bact_HTH_transcr_reg"/>
</dbReference>
<keyword evidence="1" id="KW-0805">Transcription regulation</keyword>
<accession>A0A8J2YLY2</accession>
<keyword evidence="3" id="KW-0804">Transcription</keyword>
<evidence type="ECO:0000259" key="4">
    <source>
        <dbReference type="PROSITE" id="PS50949"/>
    </source>
</evidence>
<evidence type="ECO:0000313" key="5">
    <source>
        <dbReference type="EMBL" id="GGE52338.1"/>
    </source>
</evidence>
<dbReference type="RefSeq" id="WP_188697221.1">
    <property type="nucleotide sequence ID" value="NZ_BMIR01000021.1"/>
</dbReference>
<reference evidence="5" key="2">
    <citation type="submission" date="2020-09" db="EMBL/GenBank/DDBJ databases">
        <authorList>
            <person name="Sun Q."/>
            <person name="Zhou Y."/>
        </authorList>
    </citation>
    <scope>NUCLEOTIDE SEQUENCE</scope>
    <source>
        <strain evidence="5">CGMCC 1.15371</strain>
    </source>
</reference>
<dbReference type="InterPro" id="IPR036390">
    <property type="entry name" value="WH_DNA-bd_sf"/>
</dbReference>
<dbReference type="Gene3D" id="1.10.10.10">
    <property type="entry name" value="Winged helix-like DNA-binding domain superfamily/Winged helix DNA-binding domain"/>
    <property type="match status" value="1"/>
</dbReference>
<proteinExistence type="predicted"/>
<evidence type="ECO:0000256" key="3">
    <source>
        <dbReference type="ARBA" id="ARBA00023163"/>
    </source>
</evidence>
<dbReference type="GO" id="GO:0045892">
    <property type="term" value="P:negative regulation of DNA-templated transcription"/>
    <property type="evidence" value="ECO:0007669"/>
    <property type="project" value="TreeGrafter"/>
</dbReference>
<keyword evidence="6" id="KW-1185">Reference proteome</keyword>
<dbReference type="InterPro" id="IPR036388">
    <property type="entry name" value="WH-like_DNA-bd_sf"/>
</dbReference>
<dbReference type="PANTHER" id="PTHR44846:SF1">
    <property type="entry name" value="MANNOSYL-D-GLYCERATE TRANSPORT_METABOLISM SYSTEM REPRESSOR MNGR-RELATED"/>
    <property type="match status" value="1"/>
</dbReference>
<feature type="domain" description="HTH gntR-type" evidence="4">
    <location>
        <begin position="8"/>
        <end position="76"/>
    </location>
</feature>
<dbReference type="Proteomes" id="UP000628775">
    <property type="component" value="Unassembled WGS sequence"/>
</dbReference>
<keyword evidence="2" id="KW-0238">DNA-binding</keyword>
<dbReference type="SUPFAM" id="SSF64288">
    <property type="entry name" value="Chorismate lyase-like"/>
    <property type="match status" value="1"/>
</dbReference>
<dbReference type="SUPFAM" id="SSF46785">
    <property type="entry name" value="Winged helix' DNA-binding domain"/>
    <property type="match status" value="1"/>
</dbReference>
<dbReference type="GO" id="GO:0003677">
    <property type="term" value="F:DNA binding"/>
    <property type="evidence" value="ECO:0007669"/>
    <property type="project" value="UniProtKB-KW"/>
</dbReference>
<dbReference type="InterPro" id="IPR011663">
    <property type="entry name" value="UTRA"/>
</dbReference>
<dbReference type="PROSITE" id="PS50949">
    <property type="entry name" value="HTH_GNTR"/>
    <property type="match status" value="1"/>
</dbReference>
<dbReference type="InterPro" id="IPR000524">
    <property type="entry name" value="Tscrpt_reg_HTH_GntR"/>
</dbReference>
<dbReference type="Pfam" id="PF00392">
    <property type="entry name" value="GntR"/>
    <property type="match status" value="1"/>
</dbReference>
<name>A0A8J2YLY2_9BACL</name>
<dbReference type="FunFam" id="1.10.10.10:FF:000079">
    <property type="entry name" value="GntR family transcriptional regulator"/>
    <property type="match status" value="1"/>
</dbReference>
<dbReference type="InterPro" id="IPR028978">
    <property type="entry name" value="Chorismate_lyase_/UTRA_dom_sf"/>
</dbReference>
<evidence type="ECO:0000256" key="1">
    <source>
        <dbReference type="ARBA" id="ARBA00023015"/>
    </source>
</evidence>
<comment type="caution">
    <text evidence="5">The sequence shown here is derived from an EMBL/GenBank/DDBJ whole genome shotgun (WGS) entry which is preliminary data.</text>
</comment>
<gene>
    <name evidence="5" type="ORF">GCM10011391_33990</name>
</gene>
<dbReference type="SMART" id="SM00345">
    <property type="entry name" value="HTH_GNTR"/>
    <property type="match status" value="1"/>
</dbReference>
<dbReference type="GO" id="GO:0003700">
    <property type="term" value="F:DNA-binding transcription factor activity"/>
    <property type="evidence" value="ECO:0007669"/>
    <property type="project" value="InterPro"/>
</dbReference>
<dbReference type="CDD" id="cd07377">
    <property type="entry name" value="WHTH_GntR"/>
    <property type="match status" value="1"/>
</dbReference>
<dbReference type="Gene3D" id="3.40.1410.10">
    <property type="entry name" value="Chorismate lyase-like"/>
    <property type="match status" value="1"/>
</dbReference>
<protein>
    <submittedName>
        <fullName evidence="5">Phosphonate metabolism transcriptional regulator PhnF</fullName>
    </submittedName>
</protein>
<evidence type="ECO:0000313" key="6">
    <source>
        <dbReference type="Proteomes" id="UP000628775"/>
    </source>
</evidence>